<reference evidence="1 2" key="1">
    <citation type="submission" date="2008-03" db="EMBL/GenBank/DDBJ databases">
        <title>Sequencing of the draft genome and assembly of Burkholderia ambifaria IOP40-10.</title>
        <authorList>
            <consortium name="US DOE Joint Genome Institute (JGI-PGF)"/>
            <person name="Copeland A."/>
            <person name="Lucas S."/>
            <person name="Lapidus A."/>
            <person name="Glavina del Rio T."/>
            <person name="Dalin E."/>
            <person name="Tice H."/>
            <person name="Bruce D."/>
            <person name="Goodwin L."/>
            <person name="Pitluck S."/>
            <person name="Larimer F."/>
            <person name="Land M.L."/>
            <person name="Hauser L."/>
            <person name="Tiedje J."/>
            <person name="Richardson P."/>
        </authorList>
    </citation>
    <scope>NUCLEOTIDE SEQUENCE [LARGE SCALE GENOMIC DNA]</scope>
    <source>
        <strain evidence="1 2">IOP40-10</strain>
    </source>
</reference>
<evidence type="ECO:0000313" key="2">
    <source>
        <dbReference type="Proteomes" id="UP000005463"/>
    </source>
</evidence>
<protein>
    <submittedName>
        <fullName evidence="1">Type III secretion system protein BsaR</fullName>
    </submittedName>
</protein>
<dbReference type="EMBL" id="ABLC01000018">
    <property type="protein sequence ID" value="EDT05164.1"/>
    <property type="molecule type" value="Genomic_DNA"/>
</dbReference>
<dbReference type="SUPFAM" id="SSF69635">
    <property type="entry name" value="Type III secretory system chaperone-like"/>
    <property type="match status" value="1"/>
</dbReference>
<dbReference type="Proteomes" id="UP000005463">
    <property type="component" value="Unassembled WGS sequence"/>
</dbReference>
<accession>B1FB82</accession>
<dbReference type="Pfam" id="PF03519">
    <property type="entry name" value="Invas_SpaK"/>
    <property type="match status" value="1"/>
</dbReference>
<dbReference type="CDD" id="cd17035">
    <property type="entry name" value="T3SC_IB_Spa15-like"/>
    <property type="match status" value="1"/>
</dbReference>
<proteinExistence type="predicted"/>
<dbReference type="PATRIC" id="fig|396596.7.peg.6599"/>
<evidence type="ECO:0000313" key="1">
    <source>
        <dbReference type="EMBL" id="EDT05164.1"/>
    </source>
</evidence>
<sequence>MWKWTYYEQYKHGGNFIMNVDIVKLVRDSMEKIGCSSLVDEHLDAHSPICLRFSSVPDMCIECEDERIRVWSKLDYRGDHQLSGTAADLLGYLMPRSSPCFVTHRPLLSLVSDELLLQGQLEPTCAYDADVFAQALETFYEDLCAVNEILTR</sequence>
<dbReference type="AlphaFoldDB" id="B1FB82"/>
<organism evidence="1 2">
    <name type="scientific">Burkholderia ambifaria IOP40-10</name>
    <dbReference type="NCBI Taxonomy" id="396596"/>
    <lineage>
        <taxon>Bacteria</taxon>
        <taxon>Pseudomonadati</taxon>
        <taxon>Pseudomonadota</taxon>
        <taxon>Betaproteobacteria</taxon>
        <taxon>Burkholderiales</taxon>
        <taxon>Burkholderiaceae</taxon>
        <taxon>Burkholderia</taxon>
        <taxon>Burkholderia cepacia complex</taxon>
    </lineage>
</organism>
<dbReference type="Gene3D" id="3.30.1460.10">
    <property type="match status" value="1"/>
</dbReference>
<dbReference type="PRINTS" id="PR01305">
    <property type="entry name" value="SSPAKPROTEIN"/>
</dbReference>
<name>B1FB82_9BURK</name>
<gene>
    <name evidence="1" type="ORF">BamIOP4010DRAFT_1291</name>
</gene>
<dbReference type="InterPro" id="IPR003065">
    <property type="entry name" value="Invas_SpaK"/>
</dbReference>
<comment type="caution">
    <text evidence="1">The sequence shown here is derived from an EMBL/GenBank/DDBJ whole genome shotgun (WGS) entry which is preliminary data.</text>
</comment>